<keyword evidence="3" id="KW-0804">Transcription</keyword>
<evidence type="ECO:0000256" key="2">
    <source>
        <dbReference type="ARBA" id="ARBA00023125"/>
    </source>
</evidence>
<dbReference type="OrthoDB" id="3830756at2"/>
<evidence type="ECO:0000313" key="5">
    <source>
        <dbReference type="EMBL" id="TMR04740.1"/>
    </source>
</evidence>
<dbReference type="GO" id="GO:0006950">
    <property type="term" value="P:response to stress"/>
    <property type="evidence" value="ECO:0007669"/>
    <property type="project" value="TreeGrafter"/>
</dbReference>
<dbReference type="SMART" id="SM00347">
    <property type="entry name" value="HTH_MARR"/>
    <property type="match status" value="1"/>
</dbReference>
<dbReference type="InterPro" id="IPR036390">
    <property type="entry name" value="WH_DNA-bd_sf"/>
</dbReference>
<reference evidence="5 6" key="1">
    <citation type="submission" date="2019-05" db="EMBL/GenBank/DDBJ databases">
        <title>Draft genome sequence of Actinomadura sp. 14C53.</title>
        <authorList>
            <person name="Saricaoglu S."/>
            <person name="Isik K."/>
        </authorList>
    </citation>
    <scope>NUCLEOTIDE SEQUENCE [LARGE SCALE GENOMIC DNA]</scope>
    <source>
        <strain evidence="5 6">14C53</strain>
    </source>
</reference>
<dbReference type="InterPro" id="IPR023187">
    <property type="entry name" value="Tscrpt_reg_MarR-type_CS"/>
</dbReference>
<keyword evidence="6" id="KW-1185">Reference proteome</keyword>
<protein>
    <submittedName>
        <fullName evidence="5">Winged helix-turn-helix transcriptional regulator</fullName>
    </submittedName>
</protein>
<comment type="caution">
    <text evidence="5">The sequence shown here is derived from an EMBL/GenBank/DDBJ whole genome shotgun (WGS) entry which is preliminary data.</text>
</comment>
<dbReference type="PROSITE" id="PS01117">
    <property type="entry name" value="HTH_MARR_1"/>
    <property type="match status" value="1"/>
</dbReference>
<dbReference type="GO" id="GO:0003700">
    <property type="term" value="F:DNA-binding transcription factor activity"/>
    <property type="evidence" value="ECO:0007669"/>
    <property type="project" value="InterPro"/>
</dbReference>
<dbReference type="SUPFAM" id="SSF46785">
    <property type="entry name" value="Winged helix' DNA-binding domain"/>
    <property type="match status" value="1"/>
</dbReference>
<dbReference type="Pfam" id="PF12802">
    <property type="entry name" value="MarR_2"/>
    <property type="match status" value="1"/>
</dbReference>
<organism evidence="5 6">
    <name type="scientific">Actinomadura soli</name>
    <dbReference type="NCBI Taxonomy" id="2508997"/>
    <lineage>
        <taxon>Bacteria</taxon>
        <taxon>Bacillati</taxon>
        <taxon>Actinomycetota</taxon>
        <taxon>Actinomycetes</taxon>
        <taxon>Streptosporangiales</taxon>
        <taxon>Thermomonosporaceae</taxon>
        <taxon>Actinomadura</taxon>
    </lineage>
</organism>
<feature type="domain" description="HTH marR-type" evidence="4">
    <location>
        <begin position="46"/>
        <end position="180"/>
    </location>
</feature>
<dbReference type="PROSITE" id="PS50995">
    <property type="entry name" value="HTH_MARR_2"/>
    <property type="match status" value="1"/>
</dbReference>
<name>A0A5C4JHA2_9ACTN</name>
<accession>A0A5C4JHA2</accession>
<dbReference type="PANTHER" id="PTHR33164:SF43">
    <property type="entry name" value="HTH-TYPE TRANSCRIPTIONAL REPRESSOR YETL"/>
    <property type="match status" value="1"/>
</dbReference>
<evidence type="ECO:0000313" key="6">
    <source>
        <dbReference type="Proteomes" id="UP000309174"/>
    </source>
</evidence>
<dbReference type="Proteomes" id="UP000309174">
    <property type="component" value="Unassembled WGS sequence"/>
</dbReference>
<evidence type="ECO:0000256" key="1">
    <source>
        <dbReference type="ARBA" id="ARBA00023015"/>
    </source>
</evidence>
<sequence>MGQTFRWRPCSPTLVPRRAATAALLGGPFVSPGELPAAETLHSGVNADVVTAAERALGAVVVLWNRAGRDLEVSLSPIQLQTIEIIARHGEVNLRGLASELDAIPSSASRLCDRMEAAGLVIREGALADRREVVLRLTEEGQALFAELSERRKSVVAEALAGMTSASQRCLIDALTEFGRLCEQPDAAQPDVVQPPIVRDRSA</sequence>
<proteinExistence type="predicted"/>
<dbReference type="InterPro" id="IPR000835">
    <property type="entry name" value="HTH_MarR-typ"/>
</dbReference>
<dbReference type="EMBL" id="VCKW01000029">
    <property type="protein sequence ID" value="TMR04740.1"/>
    <property type="molecule type" value="Genomic_DNA"/>
</dbReference>
<dbReference type="Gene3D" id="1.10.10.10">
    <property type="entry name" value="Winged helix-like DNA-binding domain superfamily/Winged helix DNA-binding domain"/>
    <property type="match status" value="1"/>
</dbReference>
<dbReference type="PANTHER" id="PTHR33164">
    <property type="entry name" value="TRANSCRIPTIONAL REGULATOR, MARR FAMILY"/>
    <property type="match status" value="1"/>
</dbReference>
<dbReference type="GO" id="GO:0003677">
    <property type="term" value="F:DNA binding"/>
    <property type="evidence" value="ECO:0007669"/>
    <property type="project" value="UniProtKB-KW"/>
</dbReference>
<evidence type="ECO:0000256" key="3">
    <source>
        <dbReference type="ARBA" id="ARBA00023163"/>
    </source>
</evidence>
<keyword evidence="2" id="KW-0238">DNA-binding</keyword>
<dbReference type="InterPro" id="IPR039422">
    <property type="entry name" value="MarR/SlyA-like"/>
</dbReference>
<evidence type="ECO:0000259" key="4">
    <source>
        <dbReference type="PROSITE" id="PS50995"/>
    </source>
</evidence>
<dbReference type="AlphaFoldDB" id="A0A5C4JHA2"/>
<gene>
    <name evidence="5" type="ORF">ETD83_08120</name>
</gene>
<dbReference type="PRINTS" id="PR00598">
    <property type="entry name" value="HTHMARR"/>
</dbReference>
<dbReference type="InterPro" id="IPR036388">
    <property type="entry name" value="WH-like_DNA-bd_sf"/>
</dbReference>
<keyword evidence="1" id="KW-0805">Transcription regulation</keyword>